<dbReference type="RefSeq" id="WP_344240142.1">
    <property type="nucleotide sequence ID" value="NZ_BAAAHH010000008.1"/>
</dbReference>
<reference evidence="3" key="1">
    <citation type="journal article" date="2019" name="Int. J. Syst. Evol. Microbiol.">
        <title>The Global Catalogue of Microorganisms (GCM) 10K type strain sequencing project: providing services to taxonomists for standard genome sequencing and annotation.</title>
        <authorList>
            <consortium name="The Broad Institute Genomics Platform"/>
            <consortium name="The Broad Institute Genome Sequencing Center for Infectious Disease"/>
            <person name="Wu L."/>
            <person name="Ma J."/>
        </authorList>
    </citation>
    <scope>NUCLEOTIDE SEQUENCE [LARGE SCALE GENOMIC DNA]</scope>
    <source>
        <strain evidence="3">JCM 10696</strain>
    </source>
</reference>
<keyword evidence="3" id="KW-1185">Reference proteome</keyword>
<protein>
    <recommendedName>
        <fullName evidence="4">Secreted protein</fullName>
    </recommendedName>
</protein>
<gene>
    <name evidence="2" type="ORF">GCM10009550_25320</name>
</gene>
<comment type="caution">
    <text evidence="2">The sequence shown here is derived from an EMBL/GenBank/DDBJ whole genome shotgun (WGS) entry which is preliminary data.</text>
</comment>
<accession>A0ABP4BDG2</accession>
<evidence type="ECO:0000313" key="2">
    <source>
        <dbReference type="EMBL" id="GAA0948702.1"/>
    </source>
</evidence>
<feature type="chain" id="PRO_5047004559" description="Secreted protein" evidence="1">
    <location>
        <begin position="29"/>
        <end position="241"/>
    </location>
</feature>
<dbReference type="EMBL" id="BAAAHH010000008">
    <property type="protein sequence ID" value="GAA0948702.1"/>
    <property type="molecule type" value="Genomic_DNA"/>
</dbReference>
<feature type="signal peptide" evidence="1">
    <location>
        <begin position="1"/>
        <end position="28"/>
    </location>
</feature>
<proteinExistence type="predicted"/>
<evidence type="ECO:0000313" key="3">
    <source>
        <dbReference type="Proteomes" id="UP001500665"/>
    </source>
</evidence>
<keyword evidence="1" id="KW-0732">Signal</keyword>
<name>A0ABP4BDG2_9ACTN</name>
<evidence type="ECO:0000256" key="1">
    <source>
        <dbReference type="SAM" id="SignalP"/>
    </source>
</evidence>
<organism evidence="2 3">
    <name type="scientific">Actinocorallia libanotica</name>
    <dbReference type="NCBI Taxonomy" id="46162"/>
    <lineage>
        <taxon>Bacteria</taxon>
        <taxon>Bacillati</taxon>
        <taxon>Actinomycetota</taxon>
        <taxon>Actinomycetes</taxon>
        <taxon>Streptosporangiales</taxon>
        <taxon>Thermomonosporaceae</taxon>
        <taxon>Actinocorallia</taxon>
    </lineage>
</organism>
<dbReference type="Proteomes" id="UP001500665">
    <property type="component" value="Unassembled WGS sequence"/>
</dbReference>
<sequence>MKNLLRRTAVGAAVAAASVMLTAAPAAAENAYTPSEADFDTCPAKPAGATGWTCYAATVLDGTIDIGSVRVKVDSPIRLVTAQGKLADGTKVARLGSLTGGELTVQTPLPGTPLYIQDLTGTKVKIEATGQVSPGTTMPKEFGVKFRFTHPLLSRNCWVGTDSDPITLKPVIGLAVPQLRANLLMLKVWTTDSTFALPKASGCGPIPGGLIDMAVNDRFDLPNASGDNKASWNWAVRHKTF</sequence>
<evidence type="ECO:0008006" key="4">
    <source>
        <dbReference type="Google" id="ProtNLM"/>
    </source>
</evidence>